<dbReference type="InterPro" id="IPR023476">
    <property type="entry name" value="Pep_tRNA_hydro_II_dom_sf"/>
</dbReference>
<dbReference type="RefSeq" id="WP_090940629.1">
    <property type="nucleotide sequence ID" value="NZ_FOTS01000039.1"/>
</dbReference>
<dbReference type="AlphaFoldDB" id="A0A1I4MY73"/>
<proteinExistence type="predicted"/>
<accession>A0A1I4MY73</accession>
<dbReference type="Proteomes" id="UP000199520">
    <property type="component" value="Unassembled WGS sequence"/>
</dbReference>
<dbReference type="EMBL" id="FOTS01000039">
    <property type="protein sequence ID" value="SFM08035.1"/>
    <property type="molecule type" value="Genomic_DNA"/>
</dbReference>
<dbReference type="STRING" id="1123291.SAMN04490355_103918"/>
<dbReference type="InterPro" id="IPR018988">
    <property type="entry name" value="DUF2000"/>
</dbReference>
<sequence length="135" mass="14335">MKIVMIIDKELPIGLIANTAAVLGITAGKLCGEIVGLDHSDSDGNVHAGITTKTIPILSGTKAQIKSIRDSLYGEDHIGTTVIDFSEAAQRSLDYETYVALVANLKSAAIDYLGICIYGPKKTVNKLTGYLGLLR</sequence>
<organism evidence="1 2">
    <name type="scientific">Pelosinus propionicus DSM 13327</name>
    <dbReference type="NCBI Taxonomy" id="1123291"/>
    <lineage>
        <taxon>Bacteria</taxon>
        <taxon>Bacillati</taxon>
        <taxon>Bacillota</taxon>
        <taxon>Negativicutes</taxon>
        <taxon>Selenomonadales</taxon>
        <taxon>Sporomusaceae</taxon>
        <taxon>Pelosinus</taxon>
    </lineage>
</organism>
<keyword evidence="2" id="KW-1185">Reference proteome</keyword>
<protein>
    <recommendedName>
        <fullName evidence="3">DUF2000 domain-containing protein</fullName>
    </recommendedName>
</protein>
<dbReference type="InterPro" id="IPR017021">
    <property type="entry name" value="UCP033763"/>
</dbReference>
<dbReference type="Gene3D" id="3.40.1490.10">
    <property type="entry name" value="Bit1"/>
    <property type="match status" value="1"/>
</dbReference>
<evidence type="ECO:0008006" key="3">
    <source>
        <dbReference type="Google" id="ProtNLM"/>
    </source>
</evidence>
<name>A0A1I4MY73_9FIRM</name>
<dbReference type="PIRSF" id="PIRSF033736">
    <property type="entry name" value="UCP033763"/>
    <property type="match status" value="1"/>
</dbReference>
<evidence type="ECO:0000313" key="2">
    <source>
        <dbReference type="Proteomes" id="UP000199520"/>
    </source>
</evidence>
<reference evidence="2" key="1">
    <citation type="submission" date="2016-10" db="EMBL/GenBank/DDBJ databases">
        <authorList>
            <person name="Varghese N."/>
            <person name="Submissions S."/>
        </authorList>
    </citation>
    <scope>NUCLEOTIDE SEQUENCE [LARGE SCALE GENOMIC DNA]</scope>
    <source>
        <strain evidence="2">DSM 13327</strain>
    </source>
</reference>
<evidence type="ECO:0000313" key="1">
    <source>
        <dbReference type="EMBL" id="SFM08035.1"/>
    </source>
</evidence>
<dbReference type="OrthoDB" id="1045582at2"/>
<dbReference type="Pfam" id="PF09391">
    <property type="entry name" value="DUF2000"/>
    <property type="match status" value="1"/>
</dbReference>
<gene>
    <name evidence="1" type="ORF">SAMN04490355_103918</name>
</gene>
<dbReference type="SUPFAM" id="SSF102462">
    <property type="entry name" value="Peptidyl-tRNA hydrolase II"/>
    <property type="match status" value="1"/>
</dbReference>